<dbReference type="EMBL" id="AZMM01004801">
    <property type="protein sequence ID" value="ETJ41272.1"/>
    <property type="molecule type" value="Genomic_DNA"/>
</dbReference>
<reference evidence="1" key="1">
    <citation type="submission" date="2013-12" db="EMBL/GenBank/DDBJ databases">
        <title>A Varibaculum cambriense genome reconstructed from a premature infant gut community with otherwise low bacterial novelty that shifts toward anaerobic metabolism during the third week of life.</title>
        <authorList>
            <person name="Brown C.T."/>
            <person name="Sharon I."/>
            <person name="Thomas B.C."/>
            <person name="Castelle C.J."/>
            <person name="Morowitz M.J."/>
            <person name="Banfield J.F."/>
        </authorList>
    </citation>
    <scope>NUCLEOTIDE SEQUENCE</scope>
</reference>
<dbReference type="AlphaFoldDB" id="W1YFL1"/>
<feature type="non-terminal residue" evidence="1">
    <location>
        <position position="1"/>
    </location>
</feature>
<name>W1YFL1_9ZZZZ</name>
<comment type="caution">
    <text evidence="1">The sequence shown here is derived from an EMBL/GenBank/DDBJ whole genome shotgun (WGS) entry which is preliminary data.</text>
</comment>
<gene>
    <name evidence="1" type="ORF">Q604_UNBC04801G0001</name>
</gene>
<keyword evidence="1" id="KW-0378">Hydrolase</keyword>
<keyword evidence="1" id="KW-0547">Nucleotide-binding</keyword>
<dbReference type="GO" id="GO:0004386">
    <property type="term" value="F:helicase activity"/>
    <property type="evidence" value="ECO:0007669"/>
    <property type="project" value="UniProtKB-KW"/>
</dbReference>
<accession>W1YFL1</accession>
<organism evidence="1">
    <name type="scientific">human gut metagenome</name>
    <dbReference type="NCBI Taxonomy" id="408170"/>
    <lineage>
        <taxon>unclassified sequences</taxon>
        <taxon>metagenomes</taxon>
        <taxon>organismal metagenomes</taxon>
    </lineage>
</organism>
<keyword evidence="1" id="KW-0347">Helicase</keyword>
<evidence type="ECO:0000313" key="1">
    <source>
        <dbReference type="EMBL" id="ETJ41272.1"/>
    </source>
</evidence>
<keyword evidence="1" id="KW-0067">ATP-binding</keyword>
<proteinExistence type="predicted"/>
<protein>
    <submittedName>
        <fullName evidence="1">Helicase protein</fullName>
    </submittedName>
</protein>
<sequence>RYQTCVGEIDWESCSKVLDVDEKRKYLMNGWEAKK</sequence>